<dbReference type="GeneID" id="9989609"/>
<gene>
    <name evidence="2" type="ordered locus">Hbor_37860</name>
    <name evidence="3" type="ORF">C499_19575</name>
</gene>
<dbReference type="OrthoDB" id="324561at2157"/>
<dbReference type="EMBL" id="AOHT01000054">
    <property type="protein sequence ID" value="ELY23055.1"/>
    <property type="molecule type" value="Genomic_DNA"/>
</dbReference>
<organism evidence="2 4">
    <name type="scientific">Halogeometricum borinquense (strain ATCC 700274 / DSM 11551 / JCM 10706 / KCTC 4070 / PR3)</name>
    <dbReference type="NCBI Taxonomy" id="469382"/>
    <lineage>
        <taxon>Archaea</taxon>
        <taxon>Methanobacteriati</taxon>
        <taxon>Methanobacteriota</taxon>
        <taxon>Stenosarchaea group</taxon>
        <taxon>Halobacteria</taxon>
        <taxon>Halobacteriales</taxon>
        <taxon>Haloferacaceae</taxon>
        <taxon>Halogeometricum</taxon>
    </lineage>
</organism>
<protein>
    <submittedName>
        <fullName evidence="2">Uncharacterized protein</fullName>
    </submittedName>
</protein>
<accession>E4NWS1</accession>
<evidence type="ECO:0000313" key="2">
    <source>
        <dbReference type="EMBL" id="ADQ69491.1"/>
    </source>
</evidence>
<evidence type="ECO:0000256" key="1">
    <source>
        <dbReference type="SAM" id="MobiDB-lite"/>
    </source>
</evidence>
<dbReference type="HOGENOM" id="CLU_1060080_0_0_2"/>
<feature type="region of interest" description="Disordered" evidence="1">
    <location>
        <begin position="242"/>
        <end position="262"/>
    </location>
</feature>
<dbReference type="eggNOG" id="arCOG12079">
    <property type="taxonomic scope" value="Archaea"/>
</dbReference>
<evidence type="ECO:0000313" key="5">
    <source>
        <dbReference type="Proteomes" id="UP000011585"/>
    </source>
</evidence>
<dbReference type="KEGG" id="hbo:Hbor_37860"/>
<evidence type="ECO:0000313" key="3">
    <source>
        <dbReference type="EMBL" id="ELY23055.1"/>
    </source>
</evidence>
<reference evidence="2" key="2">
    <citation type="submission" date="2009-08" db="EMBL/GenBank/DDBJ databases">
        <title>The complete plasmid5 of Halogeometricum borinquense DSM 11551.</title>
        <authorList>
            <consortium name="US DOE Joint Genome Institute (JGI-PGF)"/>
            <person name="Lucas S."/>
            <person name="Copeland A."/>
            <person name="Lapidus A."/>
            <person name="Glavina del Rio T."/>
            <person name="Dalin E."/>
            <person name="Tice H."/>
            <person name="Bruce D."/>
            <person name="Goodwin L."/>
            <person name="Pitluck S."/>
            <person name="Kyrpides N."/>
            <person name="Mavromatis K."/>
            <person name="Mikhailova N."/>
            <person name="Anderson I."/>
            <person name="Brettin T."/>
            <person name="Detter J.C."/>
            <person name="Han C."/>
            <person name="Larimer F."/>
            <person name="Land M."/>
            <person name="Hauser L."/>
            <person name="Markowitz V."/>
            <person name="Cheng J.-F."/>
            <person name="Hugenholtz P."/>
            <person name="Woyke T."/>
            <person name="Wu D."/>
            <person name="Tindal B."/>
            <person name="Klenk H.-P."/>
            <person name="Eisen J.A."/>
        </authorList>
    </citation>
    <scope>NUCLEOTIDE SEQUENCE</scope>
    <source>
        <strain evidence="2">PR 3</strain>
        <plasmid evidence="2">pHBOR05</plasmid>
    </source>
</reference>
<geneLocation type="plasmid" evidence="2 4">
    <name>pHBOR05</name>
</geneLocation>
<feature type="compositionally biased region" description="Acidic residues" evidence="1">
    <location>
        <begin position="245"/>
        <end position="255"/>
    </location>
</feature>
<dbReference type="EMBL" id="CP001695">
    <property type="protein sequence ID" value="ADQ69491.1"/>
    <property type="molecule type" value="Genomic_DNA"/>
</dbReference>
<dbReference type="RefSeq" id="WP_006057205.1">
    <property type="nucleotide sequence ID" value="NC_014737.1"/>
</dbReference>
<reference evidence="4" key="1">
    <citation type="journal article" date="2009" name="Stand. Genomic Sci.">
        <title>Complete genome sequence of Halogeometricum borinquense type strain (PR3).</title>
        <authorList>
            <person name="Malfatti S."/>
            <person name="Tindall B.J."/>
            <person name="Schneider S."/>
            <person name="Fahnrich R."/>
            <person name="Lapidus A."/>
            <person name="Labuttii K."/>
            <person name="Copeland A."/>
            <person name="Glavina Del Rio T."/>
            <person name="Nolan M."/>
            <person name="Chen F."/>
            <person name="Lucas S."/>
            <person name="Tice H."/>
            <person name="Cheng J.F."/>
            <person name="Bruce D."/>
            <person name="Goodwin L."/>
            <person name="Pitluck S."/>
            <person name="Anderson I."/>
            <person name="Pati A."/>
            <person name="Ivanova N."/>
            <person name="Mavromatis K."/>
            <person name="Chen A."/>
            <person name="Palaniappan K."/>
            <person name="D'haeseleer P."/>
            <person name="Goker M."/>
            <person name="Bristow J."/>
            <person name="Eisen J.A."/>
            <person name="Markowitz V."/>
            <person name="Hugenholtz P."/>
            <person name="Kyrpides N.C."/>
            <person name="Klenk H.P."/>
            <person name="Chain P."/>
        </authorList>
    </citation>
    <scope>NUCLEOTIDE SEQUENCE [LARGE SCALE GENOMIC DNA]</scope>
    <source>
        <strain evidence="4">ATCC 700274 / DSM 11551 / JCM 10706 / KCTC 4070 / PR3</strain>
        <plasmid evidence="4">pHBOR05</plasmid>
    </source>
</reference>
<sequence>MSSESAPSRKDFGRPALRRLEEEHDDLVAELRAGFDSLDEVIFWCQRLSMRTLGCLDDGLYQQFGNERVLWSTLITSPERERYGHDTVSLEAAEEFRLLVEATYVLPATRSAFRKLRGSAGEYFGDDKDDTVTVADEQFIAMRPALDHLEERQKETLSQLLDGIEGGKPELLDWLRDLNGATFGQIDSEFQVRAFKESRVTQEVLLDEFEDPSAARKTRQLFAFEFLLPAFNAGVRKLVGKAGEDTVEEEEDDQSAGDHIDV</sequence>
<name>E4NWS1_HALBP</name>
<proteinExistence type="predicted"/>
<evidence type="ECO:0000313" key="4">
    <source>
        <dbReference type="Proteomes" id="UP000006663"/>
    </source>
</evidence>
<dbReference type="Proteomes" id="UP000006663">
    <property type="component" value="Plasmid pHBOR05"/>
</dbReference>
<reference evidence="3 5" key="3">
    <citation type="journal article" date="2014" name="PLoS Genet.">
        <title>Phylogenetically driven sequencing of extremely halophilic archaea reveals strategies for static and dynamic osmo-response.</title>
        <authorList>
            <person name="Becker E.A."/>
            <person name="Seitzer P.M."/>
            <person name="Tritt A."/>
            <person name="Larsen D."/>
            <person name="Krusor M."/>
            <person name="Yao A.I."/>
            <person name="Wu D."/>
            <person name="Madern D."/>
            <person name="Eisen J.A."/>
            <person name="Darling A.E."/>
            <person name="Facciotti M.T."/>
        </authorList>
    </citation>
    <scope>NUCLEOTIDE SEQUENCE [LARGE SCALE GENOMIC DNA]</scope>
    <source>
        <strain evidence="3 5">DSM 11551</strain>
    </source>
</reference>
<keyword evidence="2" id="KW-0614">Plasmid</keyword>
<dbReference type="AlphaFoldDB" id="E4NWS1"/>
<keyword evidence="4" id="KW-1185">Reference proteome</keyword>
<dbReference type="Proteomes" id="UP000011585">
    <property type="component" value="Unassembled WGS sequence"/>
</dbReference>